<evidence type="ECO:0000256" key="5">
    <source>
        <dbReference type="ARBA" id="ARBA00023098"/>
    </source>
</evidence>
<feature type="region of interest" description="Disordered" evidence="7">
    <location>
        <begin position="777"/>
        <end position="826"/>
    </location>
</feature>
<dbReference type="InterPro" id="IPR039551">
    <property type="entry name" value="Cho/carn_acyl_trans"/>
</dbReference>
<evidence type="ECO:0000256" key="4">
    <source>
        <dbReference type="ARBA" id="ARBA00022832"/>
    </source>
</evidence>
<organism evidence="9 10">
    <name type="scientific">Lachancea fermentati</name>
    <name type="common">Zygosaccharomyces fermentati</name>
    <dbReference type="NCBI Taxonomy" id="4955"/>
    <lineage>
        <taxon>Eukaryota</taxon>
        <taxon>Fungi</taxon>
        <taxon>Dikarya</taxon>
        <taxon>Ascomycota</taxon>
        <taxon>Saccharomycotina</taxon>
        <taxon>Saccharomycetes</taxon>
        <taxon>Saccharomycetales</taxon>
        <taxon>Saccharomycetaceae</taxon>
        <taxon>Lachancea</taxon>
    </lineage>
</organism>
<sequence length="842" mass="95219">MATFEHENSLSALPLPNLQDTLRQLEECIKPLHFADGYYKHPLYPEENYDLPSRISQFASSDAARKLQGRLKDFESENHCYLDRLHLDINNHSLTQEIQDDVLPRNPFLILSEDAVQDVRQEERAGVLCYSAMRFISALKNGFLPPDCNAEGDLLTMVPYLNMFGSTRCPVFRPGEVDAFDLNKPYTESDLDEPEPLPSDVSEEAVFSNRSRSSSTSSEREEPFRRHGITINTYRNSKHILIISKGQYYILEVLDDNDNLLYDGSDLSAIFLSVLKDCQIPSNLRKSTALGSLTSYSLRNWRYARKRLHKRFPDELTMVDSALFVVVLDESDGSEHETDDRKRLFYGTSVIDEKTGFQIGSCISRWYDKLQLVVTADSKAAVIWDSFTCDGSVVLRFASDMYAESILRLAREVNNNDSSFSLWPQVQTNRLVKNELQVSDKVKKIIWSFSHILNTHVHLSETNLTDLICKHNIVHKTIPFGRRMARELGIKADSMIQIAIQVAHYALYGKLAFSFEPVSTRSFKNSRSVFVPVQNQHLLDLCQLFISNYLDEKGKLEKFLAVCDKHTETVSAARRGQGFEKHFNALKFLFQFRSHYGIQLDADEMRVTSALFDSELLSPFSAPDIIAANCGNTAMTAFGINPAVPQGFGIGYILEADQCDLTVTSQFRQGERLLFMLEWVLTEIREYWNLIRNAEGCNGVKISPLVDKLYKLDNAFNTGKHATNVPPSLIALNSVNGGYGLFDLRGHVESRTPSRPVSRNNSSMRLNELILSSNLTRSTSTDSVPTEKEKQNTGHQISKLDPFLSSPESSDSSSGKRNNVINSRFEINFDRSSVGKKVGTPN</sequence>
<evidence type="ECO:0000313" key="9">
    <source>
        <dbReference type="EMBL" id="SCW03755.1"/>
    </source>
</evidence>
<evidence type="ECO:0000256" key="3">
    <source>
        <dbReference type="ARBA" id="ARBA00022679"/>
    </source>
</evidence>
<dbReference type="GO" id="GO:0005829">
    <property type="term" value="C:cytosol"/>
    <property type="evidence" value="ECO:0007669"/>
    <property type="project" value="TreeGrafter"/>
</dbReference>
<dbReference type="OMA" id="YADGYYK"/>
<feature type="region of interest" description="Disordered" evidence="7">
    <location>
        <begin position="185"/>
        <end position="224"/>
    </location>
</feature>
<protein>
    <submittedName>
        <fullName evidence="9">LAFE_0G17502g1_1</fullName>
    </submittedName>
</protein>
<dbReference type="SUPFAM" id="SSF52777">
    <property type="entry name" value="CoA-dependent acyltransferases"/>
    <property type="match status" value="2"/>
</dbReference>
<gene>
    <name evidence="9" type="ORF">LAFE_0G17502G</name>
</gene>
<keyword evidence="10" id="KW-1185">Reference proteome</keyword>
<dbReference type="Gene3D" id="3.30.559.10">
    <property type="entry name" value="Chloramphenicol acetyltransferase-like domain"/>
    <property type="match status" value="1"/>
</dbReference>
<evidence type="ECO:0000256" key="2">
    <source>
        <dbReference type="ARBA" id="ARBA00022448"/>
    </source>
</evidence>
<dbReference type="InterPro" id="IPR042572">
    <property type="entry name" value="Carn_acyl_trans_N"/>
</dbReference>
<evidence type="ECO:0000256" key="1">
    <source>
        <dbReference type="ARBA" id="ARBA00005232"/>
    </source>
</evidence>
<dbReference type="AlphaFoldDB" id="A0A1G4MIS4"/>
<dbReference type="InterPro" id="IPR042231">
    <property type="entry name" value="Cho/carn_acyl_trans_2"/>
</dbReference>
<dbReference type="OrthoDB" id="240216at2759"/>
<feature type="domain" description="Choline/carnitine acyltransferase" evidence="8">
    <location>
        <begin position="13"/>
        <end position="677"/>
    </location>
</feature>
<dbReference type="Pfam" id="PF00755">
    <property type="entry name" value="Carn_acyltransf"/>
    <property type="match status" value="1"/>
</dbReference>
<proteinExistence type="inferred from homology"/>
<dbReference type="GO" id="GO:0004092">
    <property type="term" value="F:carnitine O-acetyltransferase activity"/>
    <property type="evidence" value="ECO:0007669"/>
    <property type="project" value="TreeGrafter"/>
</dbReference>
<keyword evidence="5" id="KW-0443">Lipid metabolism</keyword>
<dbReference type="InterPro" id="IPR000542">
    <property type="entry name" value="Carn_acyl_trans"/>
</dbReference>
<keyword evidence="6" id="KW-0012">Acyltransferase</keyword>
<dbReference type="PANTHER" id="PTHR22589">
    <property type="entry name" value="CARNITINE O-ACYLTRANSFERASE"/>
    <property type="match status" value="1"/>
</dbReference>
<keyword evidence="3" id="KW-0808">Transferase</keyword>
<keyword evidence="4" id="KW-0276">Fatty acid metabolism</keyword>
<dbReference type="Proteomes" id="UP000190831">
    <property type="component" value="Chromosome G"/>
</dbReference>
<evidence type="ECO:0000256" key="6">
    <source>
        <dbReference type="ARBA" id="ARBA00023315"/>
    </source>
</evidence>
<dbReference type="PROSITE" id="PS00440">
    <property type="entry name" value="ACYLTRANSF_C_2"/>
    <property type="match status" value="1"/>
</dbReference>
<feature type="compositionally biased region" description="Low complexity" evidence="7">
    <location>
        <begin position="208"/>
        <end position="217"/>
    </location>
</feature>
<dbReference type="GO" id="GO:0009437">
    <property type="term" value="P:carnitine metabolic process"/>
    <property type="evidence" value="ECO:0007669"/>
    <property type="project" value="TreeGrafter"/>
</dbReference>
<dbReference type="PANTHER" id="PTHR22589:SF48">
    <property type="entry name" value="CARNITINE O-ACETYLTRANSFERASE YAT2"/>
    <property type="match status" value="1"/>
</dbReference>
<name>A0A1G4MIS4_LACFM</name>
<dbReference type="Gene3D" id="3.30.559.70">
    <property type="entry name" value="Choline/Carnitine o-acyltransferase, domain 2"/>
    <property type="match status" value="2"/>
</dbReference>
<dbReference type="Gene3D" id="1.10.275.20">
    <property type="entry name" value="Choline/Carnitine o-acyltransferase"/>
    <property type="match status" value="1"/>
</dbReference>
<evidence type="ECO:0000259" key="8">
    <source>
        <dbReference type="Pfam" id="PF00755"/>
    </source>
</evidence>
<dbReference type="EMBL" id="LT598486">
    <property type="protein sequence ID" value="SCW03755.1"/>
    <property type="molecule type" value="Genomic_DNA"/>
</dbReference>
<reference evidence="9 10" key="1">
    <citation type="submission" date="2016-03" db="EMBL/GenBank/DDBJ databases">
        <authorList>
            <person name="Devillers H."/>
        </authorList>
    </citation>
    <scope>NUCLEOTIDE SEQUENCE [LARGE SCALE GENOMIC DNA]</scope>
    <source>
        <strain evidence="9">CBS 6772</strain>
    </source>
</reference>
<accession>A0A1G4MIS4</accession>
<dbReference type="InterPro" id="IPR023213">
    <property type="entry name" value="CAT-like_dom_sf"/>
</dbReference>
<dbReference type="GO" id="GO:0006631">
    <property type="term" value="P:fatty acid metabolic process"/>
    <property type="evidence" value="ECO:0007669"/>
    <property type="project" value="UniProtKB-KW"/>
</dbReference>
<dbReference type="STRING" id="4955.A0A1G4MIS4"/>
<comment type="similarity">
    <text evidence="1">Belongs to the carnitine/choline acetyltransferase family.</text>
</comment>
<keyword evidence="2" id="KW-0813">Transport</keyword>
<evidence type="ECO:0000313" key="10">
    <source>
        <dbReference type="Proteomes" id="UP000190831"/>
    </source>
</evidence>
<evidence type="ECO:0000256" key="7">
    <source>
        <dbReference type="SAM" id="MobiDB-lite"/>
    </source>
</evidence>